<sequence length="423" mass="48273">MQHYQLCIVRINTFKNASNDLKRVIKMDLMTSYIEELNKLNFKNMYNNDFLLTWEKTYDEIKSVFIVAEALRKLRENNISSKIFDSGLGISLFRDNSTRTRFSFASACNLLGLEVQDLDEGKSQISHGETVRETANMISFMADVIGIRDDMYIGKGNKYMRAVSNSIREGYKEKTLEQIPTVINLQCDIDHPTQVMADTLHLINEYGGIENLKGKKLAMTWAYSPSYGKPLSVPQGVIGLLSRFGMDIVLAHPEGYEIMSEVEEIAVKNSKVSGGSFRKTNSIEEAFKDADIVYPKSWAPFKAMEKRTDLYEKCDFDGIDELESQLLLENAKHKEWECTEELIKTTRNGKAIYMHCLPADISMVSCAQGEVSASVFDRYRTSLYKQASFKPYIIAAMIFLSKIKNPQSVLEALERNNKLRKFQ</sequence>
<dbReference type="PATRIC" id="fig|545697.3.peg.860"/>
<dbReference type="SUPFAM" id="SSF53671">
    <property type="entry name" value="Aspartate/ornithine carbamoyltransferase"/>
    <property type="match status" value="1"/>
</dbReference>
<evidence type="ECO:0000313" key="5">
    <source>
        <dbReference type="EMBL" id="EKY28351.1"/>
    </source>
</evidence>
<evidence type="ECO:0000256" key="1">
    <source>
        <dbReference type="ARBA" id="ARBA00022679"/>
    </source>
</evidence>
<proteinExistence type="inferred from homology"/>
<dbReference type="PRINTS" id="PR00101">
    <property type="entry name" value="ATCASE"/>
</dbReference>
<evidence type="ECO:0000259" key="4">
    <source>
        <dbReference type="Pfam" id="PF02729"/>
    </source>
</evidence>
<dbReference type="Pfam" id="PF00185">
    <property type="entry name" value="OTCace"/>
    <property type="match status" value="1"/>
</dbReference>
<dbReference type="GO" id="GO:0016597">
    <property type="term" value="F:amino acid binding"/>
    <property type="evidence" value="ECO:0007669"/>
    <property type="project" value="InterPro"/>
</dbReference>
<feature type="domain" description="Aspartate/ornithine carbamoyltransferase Asp/Orn-binding" evidence="3">
    <location>
        <begin position="237"/>
        <end position="398"/>
    </location>
</feature>
<evidence type="ECO:0000259" key="3">
    <source>
        <dbReference type="Pfam" id="PF00185"/>
    </source>
</evidence>
<dbReference type="PANTHER" id="PTHR45753:SF3">
    <property type="entry name" value="ORNITHINE TRANSCARBAMYLASE, MITOCHONDRIAL"/>
    <property type="match status" value="1"/>
</dbReference>
<comment type="caution">
    <text evidence="5">The sequence shown here is derived from an EMBL/GenBank/DDBJ whole genome shotgun (WGS) entry which is preliminary data.</text>
</comment>
<evidence type="ECO:0000313" key="6">
    <source>
        <dbReference type="Proteomes" id="UP000010420"/>
    </source>
</evidence>
<dbReference type="AlphaFoldDB" id="L1QK96"/>
<dbReference type="EMBL" id="AMEZ01000025">
    <property type="protein sequence ID" value="EKY28351.1"/>
    <property type="molecule type" value="Genomic_DNA"/>
</dbReference>
<name>L1QK96_9CLOT</name>
<dbReference type="GO" id="GO:0042450">
    <property type="term" value="P:L-arginine biosynthetic process via ornithine"/>
    <property type="evidence" value="ECO:0007669"/>
    <property type="project" value="TreeGrafter"/>
</dbReference>
<accession>L1QK96</accession>
<evidence type="ECO:0000256" key="2">
    <source>
        <dbReference type="RuleBase" id="RU003634"/>
    </source>
</evidence>
<comment type="similarity">
    <text evidence="2">Belongs to the aspartate/ornithine carbamoyltransferase superfamily.</text>
</comment>
<dbReference type="PANTHER" id="PTHR45753">
    <property type="entry name" value="ORNITHINE CARBAMOYLTRANSFERASE, MITOCHONDRIAL"/>
    <property type="match status" value="1"/>
</dbReference>
<dbReference type="PRINTS" id="PR00100">
    <property type="entry name" value="AOTCASE"/>
</dbReference>
<dbReference type="Pfam" id="PF02729">
    <property type="entry name" value="OTCace_N"/>
    <property type="match status" value="1"/>
</dbReference>
<dbReference type="GO" id="GO:0019240">
    <property type="term" value="P:citrulline biosynthetic process"/>
    <property type="evidence" value="ECO:0007669"/>
    <property type="project" value="TreeGrafter"/>
</dbReference>
<dbReference type="GO" id="GO:0004585">
    <property type="term" value="F:ornithine carbamoyltransferase activity"/>
    <property type="evidence" value="ECO:0007669"/>
    <property type="project" value="TreeGrafter"/>
</dbReference>
<dbReference type="InterPro" id="IPR036901">
    <property type="entry name" value="Asp/Orn_carbamoylTrfase_sf"/>
</dbReference>
<reference evidence="5 6" key="1">
    <citation type="submission" date="2012-05" db="EMBL/GenBank/DDBJ databases">
        <authorList>
            <person name="Weinstock G."/>
            <person name="Sodergren E."/>
            <person name="Lobos E.A."/>
            <person name="Fulton L."/>
            <person name="Fulton R."/>
            <person name="Courtney L."/>
            <person name="Fronick C."/>
            <person name="O'Laughlin M."/>
            <person name="Godfrey J."/>
            <person name="Wilson R.M."/>
            <person name="Miner T."/>
            <person name="Farmer C."/>
            <person name="Delehaunty K."/>
            <person name="Cordes M."/>
            <person name="Minx P."/>
            <person name="Tomlinson C."/>
            <person name="Chen J."/>
            <person name="Wollam A."/>
            <person name="Pepin K.H."/>
            <person name="Bhonagiri V."/>
            <person name="Zhang X."/>
            <person name="Suruliraj S."/>
            <person name="Warren W."/>
            <person name="Mitreva M."/>
            <person name="Mardis E.R."/>
            <person name="Wilson R.K."/>
        </authorList>
    </citation>
    <scope>NUCLEOTIDE SEQUENCE [LARGE SCALE GENOMIC DNA]</scope>
    <source>
        <strain evidence="5 6">DSM 1785</strain>
    </source>
</reference>
<gene>
    <name evidence="5" type="ORF">HMPREF0216_00873</name>
</gene>
<dbReference type="Gene3D" id="3.40.50.1370">
    <property type="entry name" value="Aspartate/ornithine carbamoyltransferase"/>
    <property type="match status" value="2"/>
</dbReference>
<dbReference type="eggNOG" id="COG0078">
    <property type="taxonomic scope" value="Bacteria"/>
</dbReference>
<keyword evidence="1 2" id="KW-0808">Transferase</keyword>
<organism evidence="5 6">
    <name type="scientific">Clostridium celatum DSM 1785</name>
    <dbReference type="NCBI Taxonomy" id="545697"/>
    <lineage>
        <taxon>Bacteria</taxon>
        <taxon>Bacillati</taxon>
        <taxon>Bacillota</taxon>
        <taxon>Clostridia</taxon>
        <taxon>Eubacteriales</taxon>
        <taxon>Clostridiaceae</taxon>
        <taxon>Clostridium</taxon>
    </lineage>
</organism>
<dbReference type="InterPro" id="IPR006132">
    <property type="entry name" value="Asp/Orn_carbamoyltranf_P-bd"/>
</dbReference>
<feature type="domain" description="Aspartate/ornithine carbamoyltransferase carbamoyl-P binding" evidence="4">
    <location>
        <begin position="49"/>
        <end position="202"/>
    </location>
</feature>
<keyword evidence="6" id="KW-1185">Reference proteome</keyword>
<dbReference type="InterPro" id="IPR006131">
    <property type="entry name" value="Asp_carbamoyltransf_Asp/Orn-bd"/>
</dbReference>
<dbReference type="NCBIfam" id="NF005538">
    <property type="entry name" value="PRK07200.1"/>
    <property type="match status" value="1"/>
</dbReference>
<protein>
    <submittedName>
        <fullName evidence="5">Putative carbamoyltransferase YgeW</fullName>
    </submittedName>
</protein>
<dbReference type="STRING" id="545697.HMPREF0216_00873"/>
<dbReference type="InterPro" id="IPR006130">
    <property type="entry name" value="Asp/Orn_carbamoylTrfase"/>
</dbReference>
<dbReference type="InterPro" id="IPR017702">
    <property type="entry name" value="Carbamoyltransferase_YgeW"/>
</dbReference>
<dbReference type="NCBIfam" id="TIGR03316">
    <property type="entry name" value="ygeW"/>
    <property type="match status" value="1"/>
</dbReference>
<dbReference type="HOGENOM" id="CLU_043846_3_3_9"/>
<dbReference type="Proteomes" id="UP000010420">
    <property type="component" value="Unassembled WGS sequence"/>
</dbReference>